<evidence type="ECO:0000313" key="2">
    <source>
        <dbReference type="EMBL" id="CAD8423554.1"/>
    </source>
</evidence>
<name>A0A7S0CH18_9STRA</name>
<dbReference type="InterPro" id="IPR053935">
    <property type="entry name" value="VKGC_lumenal_dom"/>
</dbReference>
<sequence length="362" mass="41213">MSQRIGYSFPAAMISTSFLFRQMHAQDMSHAQWLQGQLSFSTSVKSLKKRRRYILPLLWLLVQWALPLRMPFVSDFNFKYTREGYRWSWTMMLHGSNSAVRAGMTFLTMRPTCNQQPFPNPHANRGPHMDIHSFPYEMLLPMRVSQVVQLFPRQLPKIADKIYDVVQQMCRAGNTTVTISYFSSVNGGAYHRLIDPTADLASIHRVHSTLSYAEKLWLSLKDKPPKGHEFILRGIGTSSLAGDIMNGGWQLVMVDRISCLAVDPIRIHSVALDIEVVETSFPLTLTACEDLELNKCIKTTLTVLNPVSIPPHRTLFIGVDKERMSNNNLSCSNSVKEDVVIRLRNLNSAMPESRPGYEKVRK</sequence>
<reference evidence="2" key="1">
    <citation type="submission" date="2021-01" db="EMBL/GenBank/DDBJ databases">
        <authorList>
            <person name="Corre E."/>
            <person name="Pelletier E."/>
            <person name="Niang G."/>
            <person name="Scheremetjew M."/>
            <person name="Finn R."/>
            <person name="Kale V."/>
            <person name="Holt S."/>
            <person name="Cochrane G."/>
            <person name="Meng A."/>
            <person name="Brown T."/>
            <person name="Cohen L."/>
        </authorList>
    </citation>
    <scope>NUCLEOTIDE SEQUENCE</scope>
    <source>
        <strain evidence="2">CCAP1064/1</strain>
    </source>
</reference>
<gene>
    <name evidence="2" type="ORF">PINE0816_LOCUS19712</name>
</gene>
<proteinExistence type="predicted"/>
<evidence type="ECO:0000259" key="1">
    <source>
        <dbReference type="Pfam" id="PF22777"/>
    </source>
</evidence>
<protein>
    <recommendedName>
        <fullName evidence="1">Vitamin K-dependent gamma-carboxylase lumenal domain-containing protein</fullName>
    </recommendedName>
</protein>
<dbReference type="AlphaFoldDB" id="A0A7S0CH18"/>
<dbReference type="Pfam" id="PF22777">
    <property type="entry name" value="VKGC_lumenal_dom"/>
    <property type="match status" value="1"/>
</dbReference>
<dbReference type="EMBL" id="HBEL01042282">
    <property type="protein sequence ID" value="CAD8423554.1"/>
    <property type="molecule type" value="Transcribed_RNA"/>
</dbReference>
<feature type="domain" description="Vitamin K-dependent gamma-carboxylase lumenal" evidence="1">
    <location>
        <begin position="52"/>
        <end position="100"/>
    </location>
</feature>
<accession>A0A7S0CH18</accession>
<organism evidence="2">
    <name type="scientific">Proboscia inermis</name>
    <dbReference type="NCBI Taxonomy" id="420281"/>
    <lineage>
        <taxon>Eukaryota</taxon>
        <taxon>Sar</taxon>
        <taxon>Stramenopiles</taxon>
        <taxon>Ochrophyta</taxon>
        <taxon>Bacillariophyta</taxon>
        <taxon>Coscinodiscophyceae</taxon>
        <taxon>Rhizosoleniophycidae</taxon>
        <taxon>Rhizosoleniales</taxon>
        <taxon>Rhizosoleniaceae</taxon>
        <taxon>Proboscia</taxon>
    </lineage>
</organism>